<dbReference type="InterPro" id="IPR013258">
    <property type="entry name" value="Striatin_N"/>
</dbReference>
<accession>A0ABX6F1X8</accession>
<dbReference type="Proteomes" id="UP000422736">
    <property type="component" value="Chromosome 8"/>
</dbReference>
<dbReference type="PANTHER" id="PTHR15653:SF0">
    <property type="entry name" value="CONNECTOR OF KINASE TO AP-1, ISOFORM E"/>
    <property type="match status" value="1"/>
</dbReference>
<feature type="compositionally biased region" description="Low complexity" evidence="3">
    <location>
        <begin position="163"/>
        <end position="186"/>
    </location>
</feature>
<dbReference type="InterPro" id="IPR036322">
    <property type="entry name" value="WD40_repeat_dom_sf"/>
</dbReference>
<dbReference type="Pfam" id="PF08232">
    <property type="entry name" value="Striatin"/>
    <property type="match status" value="1"/>
</dbReference>
<dbReference type="SUPFAM" id="SSF50978">
    <property type="entry name" value="WD40 repeat-like"/>
    <property type="match status" value="1"/>
</dbReference>
<dbReference type="InterPro" id="IPR015943">
    <property type="entry name" value="WD40/YVTN_repeat-like_dom_sf"/>
</dbReference>
<dbReference type="Gene3D" id="2.130.10.10">
    <property type="entry name" value="YVTN repeat-like/Quinoprotein amine dehydrogenase"/>
    <property type="match status" value="1"/>
</dbReference>
<evidence type="ECO:0000313" key="6">
    <source>
        <dbReference type="Proteomes" id="UP000422736"/>
    </source>
</evidence>
<feature type="region of interest" description="Disordered" evidence="3">
    <location>
        <begin position="140"/>
        <end position="250"/>
    </location>
</feature>
<reference evidence="5 6" key="1">
    <citation type="submission" date="2016-03" db="EMBL/GenBank/DDBJ databases">
        <title>How can Kluyveromyces marxianus grow so fast - potential evolutionary course in Saccharomyces Complex revealed by comparative genomics.</title>
        <authorList>
            <person name="Mo W."/>
            <person name="Lu W."/>
            <person name="Yang X."/>
            <person name="Qi J."/>
            <person name="Lv H."/>
        </authorList>
    </citation>
    <scope>NUCLEOTIDE SEQUENCE [LARGE SCALE GENOMIC DNA]</scope>
    <source>
        <strain evidence="5 6">FIM1</strain>
    </source>
</reference>
<organism evidence="5 6">
    <name type="scientific">Kluyveromyces marxianus</name>
    <name type="common">Yeast</name>
    <name type="synonym">Candida kefyr</name>
    <dbReference type="NCBI Taxonomy" id="4911"/>
    <lineage>
        <taxon>Eukaryota</taxon>
        <taxon>Fungi</taxon>
        <taxon>Dikarya</taxon>
        <taxon>Ascomycota</taxon>
        <taxon>Saccharomycotina</taxon>
        <taxon>Saccharomycetes</taxon>
        <taxon>Saccharomycetales</taxon>
        <taxon>Saccharomycetaceae</taxon>
        <taxon>Kluyveromyces</taxon>
    </lineage>
</organism>
<feature type="compositionally biased region" description="Polar residues" evidence="3">
    <location>
        <begin position="222"/>
        <end position="232"/>
    </location>
</feature>
<feature type="compositionally biased region" description="Polar residues" evidence="3">
    <location>
        <begin position="202"/>
        <end position="214"/>
    </location>
</feature>
<sequence>MNSPSAHYTLPGVMHYLQTEYTKNERDRINWELERCEMKSRIAKLEGENRDLRTELAKLETKLQSLDSNNDNAIGEPEKCVPAESWEQEQELLDSKLSVQENIKEIVYLLKSPPVMEQLDSWNNKEDPVKRLEALNLFNNKGGENGENGSNLANGNHGGELNGNGNNNDKSNDSASGNTADFNTAGSGSGSTGGNDSSGNAKTSNDGENDSSILFSRDWSDVPNSNMSSLGDNSDAETVVNTRRSRSSSLFSTGSNEAITFHTYRFLQYHLSAISGLKAMGNNLLSFGSDGLLKHWLIEPNLNSNEKATKAFHSVPNLLGIFWLNKTRFMTVDEMSVKLWNIDQSEPLVSWDALKDLVDLQSVDFKNGWLILPFVNEIKVWEIKVGEASIEKLNEYIISVPNKILNCLLGLTEKSLIILNGDSKHNVKVSIFEFQGSLLQQIDLSHTLSQFHATNNELALNRSTSKLLIRFESETLIYSFDQKKTILVFSTPQPAVSSIFLNDLDYTATALKDGTIIVKSIKEGGKQVKIYNHYEHPEKTPAGVQPITISSTVIDKTPVIISGGYNGVIRLEKVMNL</sequence>
<evidence type="ECO:0000259" key="4">
    <source>
        <dbReference type="Pfam" id="PF08232"/>
    </source>
</evidence>
<evidence type="ECO:0000313" key="5">
    <source>
        <dbReference type="EMBL" id="QGN17830.1"/>
    </source>
</evidence>
<protein>
    <submittedName>
        <fullName evidence="5">Factor arrest protein 8</fullName>
    </submittedName>
</protein>
<feature type="compositionally biased region" description="Low complexity" evidence="3">
    <location>
        <begin position="140"/>
        <end position="155"/>
    </location>
</feature>
<feature type="coiled-coil region" evidence="2">
    <location>
        <begin position="42"/>
        <end position="76"/>
    </location>
</feature>
<dbReference type="EMBL" id="CP015060">
    <property type="protein sequence ID" value="QGN17830.1"/>
    <property type="molecule type" value="Genomic_DNA"/>
</dbReference>
<gene>
    <name evidence="5" type="primary">FAR8</name>
    <name evidence="5" type="ORF">FIM1_5039</name>
</gene>
<keyword evidence="6" id="KW-1185">Reference proteome</keyword>
<evidence type="ECO:0000256" key="2">
    <source>
        <dbReference type="SAM" id="Coils"/>
    </source>
</evidence>
<evidence type="ECO:0000256" key="1">
    <source>
        <dbReference type="ARBA" id="ARBA00023054"/>
    </source>
</evidence>
<dbReference type="PANTHER" id="PTHR15653">
    <property type="entry name" value="STRIATIN"/>
    <property type="match status" value="1"/>
</dbReference>
<dbReference type="InterPro" id="IPR051488">
    <property type="entry name" value="WD_repeat_striatin"/>
</dbReference>
<feature type="domain" description="Striatin N-terminal" evidence="4">
    <location>
        <begin position="9"/>
        <end position="66"/>
    </location>
</feature>
<proteinExistence type="predicted"/>
<name>A0ABX6F1X8_KLUMA</name>
<evidence type="ECO:0000256" key="3">
    <source>
        <dbReference type="SAM" id="MobiDB-lite"/>
    </source>
</evidence>
<dbReference type="Gene3D" id="1.20.5.300">
    <property type="match status" value="1"/>
</dbReference>
<keyword evidence="1 2" id="KW-0175">Coiled coil</keyword>